<evidence type="ECO:0000313" key="3">
    <source>
        <dbReference type="Proteomes" id="UP001197795"/>
    </source>
</evidence>
<feature type="region of interest" description="Disordered" evidence="1">
    <location>
        <begin position="174"/>
        <end position="203"/>
    </location>
</feature>
<dbReference type="Pfam" id="PF19498">
    <property type="entry name" value="DUF6033"/>
    <property type="match status" value="1"/>
</dbReference>
<name>A0AAE3DAC1_9FIRM</name>
<keyword evidence="3" id="KW-1185">Reference proteome</keyword>
<feature type="compositionally biased region" description="Basic and acidic residues" evidence="1">
    <location>
        <begin position="174"/>
        <end position="200"/>
    </location>
</feature>
<comment type="caution">
    <text evidence="2">The sequence shown here is derived from an EMBL/GenBank/DDBJ whole genome shotgun (WGS) entry which is preliminary data.</text>
</comment>
<dbReference type="EMBL" id="JAJEPV010000075">
    <property type="protein sequence ID" value="MCC2121336.1"/>
    <property type="molecule type" value="Genomic_DNA"/>
</dbReference>
<reference evidence="2 3" key="1">
    <citation type="submission" date="2021-10" db="EMBL/GenBank/DDBJ databases">
        <title>Anaerobic single-cell dispensing facilitates the cultivation of human gut bacteria.</title>
        <authorList>
            <person name="Afrizal A."/>
        </authorList>
    </citation>
    <scope>NUCLEOTIDE SEQUENCE [LARGE SCALE GENOMIC DNA]</scope>
    <source>
        <strain evidence="2 3">CLA-AA-H273</strain>
    </source>
</reference>
<accession>A0AAE3DAC1</accession>
<sequence>MSMTGISNSYNNYVTQNTNDTTKKNVAKSNSRQVEFKEFNSEIKEPKLSTVAKNVLDEIRKTYGDMDIMVYEDGKDAKELLSRSTKEFTVMFSAEELEKMASGEKYKKQQINGIQGAVRMSEAINEKYGYERAFGKQNNDVAISKIAISFNEDGSTTMFAELEKMSKQQRDHIEAAREKRAEEKKSVEKKAAQKEQEPVKRTIVSASSMDELIAKINEVDWNKVKEESNIGSRFDFSV</sequence>
<dbReference type="AlphaFoldDB" id="A0AAE3DAC1"/>
<proteinExistence type="predicted"/>
<evidence type="ECO:0000256" key="1">
    <source>
        <dbReference type="SAM" id="MobiDB-lite"/>
    </source>
</evidence>
<organism evidence="2 3">
    <name type="scientific">Waltera acetigignens</name>
    <dbReference type="NCBI Taxonomy" id="2981769"/>
    <lineage>
        <taxon>Bacteria</taxon>
        <taxon>Bacillati</taxon>
        <taxon>Bacillota</taxon>
        <taxon>Clostridia</taxon>
        <taxon>Lachnospirales</taxon>
        <taxon>Lachnospiraceae</taxon>
        <taxon>Waltera</taxon>
    </lineage>
</organism>
<protein>
    <submittedName>
        <fullName evidence="2">DUF6033 family protein</fullName>
    </submittedName>
</protein>
<dbReference type="RefSeq" id="WP_227734018.1">
    <property type="nucleotide sequence ID" value="NZ_JAJEPV010000075.1"/>
</dbReference>
<feature type="region of interest" description="Disordered" evidence="1">
    <location>
        <begin position="1"/>
        <end position="29"/>
    </location>
</feature>
<dbReference type="InterPro" id="IPR046097">
    <property type="entry name" value="DUF6033"/>
</dbReference>
<dbReference type="Proteomes" id="UP001197795">
    <property type="component" value="Unassembled WGS sequence"/>
</dbReference>
<evidence type="ECO:0000313" key="2">
    <source>
        <dbReference type="EMBL" id="MCC2121336.1"/>
    </source>
</evidence>
<gene>
    <name evidence="2" type="ORF">LKD75_17415</name>
</gene>
<feature type="compositionally biased region" description="Polar residues" evidence="1">
    <location>
        <begin position="1"/>
        <end position="20"/>
    </location>
</feature>